<keyword evidence="4" id="KW-0540">Nuclease</keyword>
<dbReference type="InterPro" id="IPR036691">
    <property type="entry name" value="Endo/exonu/phosph_ase_sf"/>
</dbReference>
<dbReference type="InterPro" id="IPR005135">
    <property type="entry name" value="Endo/exonuclease/phosphatase"/>
</dbReference>
<dbReference type="GO" id="GO:0070260">
    <property type="term" value="F:5'-tyrosyl-DNA phosphodiesterase activity"/>
    <property type="evidence" value="ECO:0007669"/>
    <property type="project" value="TreeGrafter"/>
</dbReference>
<proteinExistence type="predicted"/>
<organism evidence="13 14">
    <name type="scientific">Plicaturopsis crispa FD-325 SS-3</name>
    <dbReference type="NCBI Taxonomy" id="944288"/>
    <lineage>
        <taxon>Eukaryota</taxon>
        <taxon>Fungi</taxon>
        <taxon>Dikarya</taxon>
        <taxon>Basidiomycota</taxon>
        <taxon>Agaricomycotina</taxon>
        <taxon>Agaricomycetes</taxon>
        <taxon>Agaricomycetidae</taxon>
        <taxon>Amylocorticiales</taxon>
        <taxon>Amylocorticiaceae</taxon>
        <taxon>Plicatura</taxon>
        <taxon>Plicaturopsis crispa</taxon>
    </lineage>
</organism>
<evidence type="ECO:0000256" key="11">
    <source>
        <dbReference type="SAM" id="MobiDB-lite"/>
    </source>
</evidence>
<evidence type="ECO:0000256" key="1">
    <source>
        <dbReference type="ARBA" id="ARBA00001936"/>
    </source>
</evidence>
<comment type="cofactor">
    <cofactor evidence="1">
        <name>Mn(2+)</name>
        <dbReference type="ChEBI" id="CHEBI:29035"/>
    </cofactor>
</comment>
<evidence type="ECO:0000256" key="4">
    <source>
        <dbReference type="ARBA" id="ARBA00022722"/>
    </source>
</evidence>
<dbReference type="SUPFAM" id="SSF56219">
    <property type="entry name" value="DNase I-like"/>
    <property type="match status" value="1"/>
</dbReference>
<name>A0A0C9T9R0_PLICR</name>
<feature type="domain" description="Endonuclease/exonuclease/phosphatase" evidence="12">
    <location>
        <begin position="106"/>
        <end position="356"/>
    </location>
</feature>
<evidence type="ECO:0000313" key="13">
    <source>
        <dbReference type="EMBL" id="KII85008.1"/>
    </source>
</evidence>
<keyword evidence="8" id="KW-0460">Magnesium</keyword>
<dbReference type="Gene3D" id="3.60.10.10">
    <property type="entry name" value="Endonuclease/exonuclease/phosphatase"/>
    <property type="match status" value="1"/>
</dbReference>
<dbReference type="PANTHER" id="PTHR15822">
    <property type="entry name" value="TRAF AND TNF RECEPTOR-ASSOCIATED PROTEIN"/>
    <property type="match status" value="1"/>
</dbReference>
<evidence type="ECO:0000256" key="10">
    <source>
        <dbReference type="ARBA" id="ARBA00023242"/>
    </source>
</evidence>
<evidence type="ECO:0000256" key="9">
    <source>
        <dbReference type="ARBA" id="ARBA00023204"/>
    </source>
</evidence>
<accession>A0A0C9T9R0</accession>
<evidence type="ECO:0000256" key="8">
    <source>
        <dbReference type="ARBA" id="ARBA00022842"/>
    </source>
</evidence>
<gene>
    <name evidence="13" type="ORF">PLICRDRAFT_45103</name>
</gene>
<comment type="cofactor">
    <cofactor evidence="2">
        <name>Mg(2+)</name>
        <dbReference type="ChEBI" id="CHEBI:18420"/>
    </cofactor>
</comment>
<dbReference type="PANTHER" id="PTHR15822:SF4">
    <property type="entry name" value="TYROSYL-DNA PHOSPHODIESTERASE 2"/>
    <property type="match status" value="1"/>
</dbReference>
<keyword evidence="6" id="KW-0227">DNA damage</keyword>
<keyword evidence="7" id="KW-0378">Hydrolase</keyword>
<dbReference type="OrthoDB" id="9975959at2759"/>
<evidence type="ECO:0000256" key="7">
    <source>
        <dbReference type="ARBA" id="ARBA00022801"/>
    </source>
</evidence>
<dbReference type="CDD" id="cd09080">
    <property type="entry name" value="TDP2"/>
    <property type="match status" value="1"/>
</dbReference>
<evidence type="ECO:0000259" key="12">
    <source>
        <dbReference type="Pfam" id="PF03372"/>
    </source>
</evidence>
<keyword evidence="10" id="KW-0539">Nucleus</keyword>
<dbReference type="InterPro" id="IPR051547">
    <property type="entry name" value="TDP2-like"/>
</dbReference>
<evidence type="ECO:0000313" key="14">
    <source>
        <dbReference type="Proteomes" id="UP000053263"/>
    </source>
</evidence>
<dbReference type="Pfam" id="PF03372">
    <property type="entry name" value="Exo_endo_phos"/>
    <property type="match status" value="1"/>
</dbReference>
<comment type="subcellular location">
    <subcellularLocation>
        <location evidence="3">Nucleus</location>
        <location evidence="3">PML body</location>
    </subcellularLocation>
</comment>
<sequence length="366" mass="40897">MTQPHKTSVLSPLSLVNSLQGFFSPRPTVVDESASQHLLSIPESPEPPSESSEDQEEEEDMQDTPVKLRALRFSSKQKKWVPTSTSTGGQKVDNPSILLPTSMRVITWNIDYQAPNQEERLQAALRHIAYEVLGCKVLEQPPPCCILLQEVYARAFHVIPEFLWFREYFTMTCEPRHWPRGSTYGTVTLVARSVPVAAAYTIEFSNSQFARNALFVDLKLRIPDRQPPENVTIRVANTHLESLPVGTSKRPEQLAIIATFLKQDDVNGGVVCGDMNAIAPIDAEIPNVVGLSDAWRSGDVEEGLTWGFQSVGEAQRFPANRLDKVLYVEDTGYEIEEPETIGVGLKIPKGQWVSDHYGLFTQLHVV</sequence>
<dbReference type="GO" id="GO:0005737">
    <property type="term" value="C:cytoplasm"/>
    <property type="evidence" value="ECO:0007669"/>
    <property type="project" value="TreeGrafter"/>
</dbReference>
<dbReference type="HOGENOM" id="CLU_042307_0_0_1"/>
<evidence type="ECO:0000256" key="2">
    <source>
        <dbReference type="ARBA" id="ARBA00001946"/>
    </source>
</evidence>
<protein>
    <recommendedName>
        <fullName evidence="12">Endonuclease/exonuclease/phosphatase domain-containing protein</fullName>
    </recommendedName>
</protein>
<dbReference type="GO" id="GO:0006302">
    <property type="term" value="P:double-strand break repair"/>
    <property type="evidence" value="ECO:0007669"/>
    <property type="project" value="TreeGrafter"/>
</dbReference>
<keyword evidence="14" id="KW-1185">Reference proteome</keyword>
<evidence type="ECO:0000256" key="3">
    <source>
        <dbReference type="ARBA" id="ARBA00004322"/>
    </source>
</evidence>
<evidence type="ECO:0000256" key="6">
    <source>
        <dbReference type="ARBA" id="ARBA00022763"/>
    </source>
</evidence>
<evidence type="ECO:0000256" key="5">
    <source>
        <dbReference type="ARBA" id="ARBA00022723"/>
    </source>
</evidence>
<keyword evidence="9" id="KW-0234">DNA repair</keyword>
<feature type="region of interest" description="Disordered" evidence="11">
    <location>
        <begin position="24"/>
        <end position="65"/>
    </location>
</feature>
<feature type="compositionally biased region" description="Acidic residues" evidence="11">
    <location>
        <begin position="51"/>
        <end position="62"/>
    </location>
</feature>
<dbReference type="GO" id="GO:0046872">
    <property type="term" value="F:metal ion binding"/>
    <property type="evidence" value="ECO:0007669"/>
    <property type="project" value="UniProtKB-KW"/>
</dbReference>
<keyword evidence="5" id="KW-0479">Metal-binding</keyword>
<dbReference type="Proteomes" id="UP000053263">
    <property type="component" value="Unassembled WGS sequence"/>
</dbReference>
<dbReference type="GO" id="GO:0004518">
    <property type="term" value="F:nuclease activity"/>
    <property type="evidence" value="ECO:0007669"/>
    <property type="project" value="UniProtKB-KW"/>
</dbReference>
<reference evidence="13 14" key="1">
    <citation type="submission" date="2014-06" db="EMBL/GenBank/DDBJ databases">
        <title>Evolutionary Origins and Diversification of the Mycorrhizal Mutualists.</title>
        <authorList>
            <consortium name="DOE Joint Genome Institute"/>
            <consortium name="Mycorrhizal Genomics Consortium"/>
            <person name="Kohler A."/>
            <person name="Kuo A."/>
            <person name="Nagy L.G."/>
            <person name="Floudas D."/>
            <person name="Copeland A."/>
            <person name="Barry K.W."/>
            <person name="Cichocki N."/>
            <person name="Veneault-Fourrey C."/>
            <person name="LaButti K."/>
            <person name="Lindquist E.A."/>
            <person name="Lipzen A."/>
            <person name="Lundell T."/>
            <person name="Morin E."/>
            <person name="Murat C."/>
            <person name="Riley R."/>
            <person name="Ohm R."/>
            <person name="Sun H."/>
            <person name="Tunlid A."/>
            <person name="Henrissat B."/>
            <person name="Grigoriev I.V."/>
            <person name="Hibbett D.S."/>
            <person name="Martin F."/>
        </authorList>
    </citation>
    <scope>NUCLEOTIDE SEQUENCE [LARGE SCALE GENOMIC DNA]</scope>
    <source>
        <strain evidence="13 14">FD-325 SS-3</strain>
    </source>
</reference>
<dbReference type="GO" id="GO:0003697">
    <property type="term" value="F:single-stranded DNA binding"/>
    <property type="evidence" value="ECO:0007669"/>
    <property type="project" value="TreeGrafter"/>
</dbReference>
<dbReference type="AlphaFoldDB" id="A0A0C9T9R0"/>
<dbReference type="EMBL" id="KN832568">
    <property type="protein sequence ID" value="KII85008.1"/>
    <property type="molecule type" value="Genomic_DNA"/>
</dbReference>